<reference evidence="1 2" key="1">
    <citation type="submission" date="2019-11" db="EMBL/GenBank/DDBJ databases">
        <title>Epiphytic Pseudomonas syringae from cherry orchards.</title>
        <authorList>
            <person name="Hulin M.T."/>
        </authorList>
    </citation>
    <scope>NUCLEOTIDE SEQUENCE [LARGE SCALE GENOMIC DNA]</scope>
    <source>
        <strain evidence="1 2">PA-3-2A</strain>
    </source>
</reference>
<dbReference type="Proteomes" id="UP000814158">
    <property type="component" value="Unassembled WGS sequence"/>
</dbReference>
<organism evidence="1 2">
    <name type="scientific">Pseudomonas salomonii</name>
    <dbReference type="NCBI Taxonomy" id="191391"/>
    <lineage>
        <taxon>Bacteria</taxon>
        <taxon>Pseudomonadati</taxon>
        <taxon>Pseudomonadota</taxon>
        <taxon>Gammaproteobacteria</taxon>
        <taxon>Pseudomonadales</taxon>
        <taxon>Pseudomonadaceae</taxon>
        <taxon>Pseudomonas</taxon>
    </lineage>
</organism>
<accession>A0ABS9GKS8</accession>
<dbReference type="EMBL" id="WKAT01000033">
    <property type="protein sequence ID" value="MCF5546330.1"/>
    <property type="molecule type" value="Genomic_DNA"/>
</dbReference>
<evidence type="ECO:0000313" key="2">
    <source>
        <dbReference type="Proteomes" id="UP000814158"/>
    </source>
</evidence>
<protein>
    <submittedName>
        <fullName evidence="1">Uncharacterized protein</fullName>
    </submittedName>
</protein>
<keyword evidence="2" id="KW-1185">Reference proteome</keyword>
<sequence>MYTCDDHSASSAHTLKYPCHAAPRHNSLALGLFGFVKTGWLISILVIKVNHQVLVIRLFLSRRILTDFSYNAFRCSGTGERVAEYSLFRRVFSKIEMEQLFGLALQGLLPDALEGGTYTFSEHRQ</sequence>
<dbReference type="RefSeq" id="WP_236372179.1">
    <property type="nucleotide sequence ID" value="NZ_WKAT01000033.1"/>
</dbReference>
<proteinExistence type="predicted"/>
<comment type="caution">
    <text evidence="1">The sequence shown here is derived from an EMBL/GenBank/DDBJ whole genome shotgun (WGS) entry which is preliminary data.</text>
</comment>
<name>A0ABS9GKS8_9PSED</name>
<evidence type="ECO:0000313" key="1">
    <source>
        <dbReference type="EMBL" id="MCF5546330.1"/>
    </source>
</evidence>
<gene>
    <name evidence="1" type="ORF">GIV68_16460</name>
</gene>